<dbReference type="Pfam" id="PF00078">
    <property type="entry name" value="RVT_1"/>
    <property type="match status" value="1"/>
</dbReference>
<evidence type="ECO:0000256" key="1">
    <source>
        <dbReference type="SAM" id="MobiDB-lite"/>
    </source>
</evidence>
<dbReference type="PROSITE" id="PS50878">
    <property type="entry name" value="RT_POL"/>
    <property type="match status" value="1"/>
</dbReference>
<feature type="domain" description="Reverse transcriptase" evidence="2">
    <location>
        <begin position="1124"/>
        <end position="1298"/>
    </location>
</feature>
<feature type="region of interest" description="Disordered" evidence="1">
    <location>
        <begin position="489"/>
        <end position="510"/>
    </location>
</feature>
<dbReference type="Proteomes" id="UP000011014">
    <property type="component" value="Unassembled WGS sequence"/>
</dbReference>
<dbReference type="SUPFAM" id="SSF56672">
    <property type="entry name" value="DNA/RNA polymerases"/>
    <property type="match status" value="1"/>
</dbReference>
<feature type="region of interest" description="Disordered" evidence="1">
    <location>
        <begin position="1"/>
        <end position="76"/>
    </location>
</feature>
<feature type="region of interest" description="Disordered" evidence="1">
    <location>
        <begin position="562"/>
        <end position="608"/>
    </location>
</feature>
<feature type="compositionally biased region" description="Low complexity" evidence="1">
    <location>
        <begin position="30"/>
        <end position="42"/>
    </location>
</feature>
<dbReference type="SUPFAM" id="SSF56219">
    <property type="entry name" value="DNase I-like"/>
    <property type="match status" value="1"/>
</dbReference>
<accession>E4Y6H2</accession>
<evidence type="ECO:0000313" key="3">
    <source>
        <dbReference type="EMBL" id="CBY31222.1"/>
    </source>
</evidence>
<sequence length="1298" mass="146957">MLMRGQQHQSKKRTCRPRSYSSSSDLEPVSSRSSLRNRSLSNGDLGQRENGMLDLTTPSESNHEASETEAETSMRECNTTELAQISSEMNNAGLNFSLPVTGTNSSNKTGKEIIKGSCFESDFIAAWNDAKNPDVATVENGDKIIDFLKENIRPLDTTTRRERFTPLGPSICLATDKLKELLDMLGPHSTREDLILNPINGPNQVLPATIEKFEQAISLANKRRNKIRNHFKGRTRTISREFRTAWYSLVVHHAEPIQLKLQEIIDNKPSDRELQAMGLAFPEQFDNLIPINEALKIFLRVKANPRAVLELFASGKTLAYVYIPPPMTDGIYHFVHGSLAANLPEIPTDQLIINAGQIMNHLLNDLGMTYINTNNFRAVIGMHKIANGDIEFKLTTGNMICVSSSPTAVTSSNKYSLNLYRFTIRALLISKFKISPKEIDFNNIDNLKSLSADAYNWLIKLYINIHKSPLTLNRLIENDSYDDELTIIRSKSNPTQQEDQPRMKPNEKRIKDDLLMGKITAKPFPKDIPPPMDFVKATATRTLSNTIQEYWTKRRDRELDNTSISKFDNSRAARRDDSGQPDQDDGNSSFNKNKQPKPGTIPSISNPTATNISEMKTLCLELNKLNKENLVNLKCLNCNPGLCSGKGEKFRDLINEVKNVDIITANELRQEMEFYRESSCWPEGFKCHTHNKIKTCNLAYSAILTRNATVDDYIKETCSFGTITGILLENERGQKLCIFSIYRPIKRDNSPNCFYKRYGNNDPFIFVSWLKQARAFARKHDAGVILAGDYNSAFDRLRDDDKLSAAILEALKGLVDLCVDPTFFKKNCPASSIDHIYVSDPRNTNCKNLRLHKTLNYDGHCGQVYYFNFGVPKTAYKVMLGRKLDSDSTIKNKALAIFPKVVKAIHKAKTPEERVQASFKWTKKLLLKCSTKVIKIQEDKSEFAVEKGCDTIQYQEMKKVVSRIKTAEPTIPRSETHALLSKLGVIIKKLKLRDKREARRRLSNKAEGDRNIVWDIFNEQCRPNQLWNVDKEFTPDELADRVQELQESTASKTVLKNPLFDKIPAAKLEYFPFSINGENQHPSILEKFHQLKSHTKGWSGVNKQFLDLLPIAFMEPLVVNPVRDCLEHGMYPEILRYSRVTILPKKQKGIRPLAIAEPINSVLEKVIIGSLNKFIEGIDGLPDQQSGFRSSRSCGTALFEIMKFYEDSIAKNKVIALILLDAKNAFGSLNHESLIVVLKSYFCGRALLILEQSLLRYFVVNTRGFYSSLRKGSPHGVPQGGDLKSPLFSFFTLAKLLT</sequence>
<dbReference type="InterPro" id="IPR043502">
    <property type="entry name" value="DNA/RNA_pol_sf"/>
</dbReference>
<evidence type="ECO:0000259" key="2">
    <source>
        <dbReference type="PROSITE" id="PS50878"/>
    </source>
</evidence>
<name>E4Y6H2_OIKDI</name>
<dbReference type="Gene3D" id="3.60.10.10">
    <property type="entry name" value="Endonuclease/exonuclease/phosphatase"/>
    <property type="match status" value="1"/>
</dbReference>
<feature type="compositionally biased region" description="Basic and acidic residues" evidence="1">
    <location>
        <begin position="568"/>
        <end position="578"/>
    </location>
</feature>
<gene>
    <name evidence="3" type="ORF">GSOID_T00025116001</name>
</gene>
<proteinExistence type="predicted"/>
<dbReference type="InterPro" id="IPR000477">
    <property type="entry name" value="RT_dom"/>
</dbReference>
<dbReference type="InterPro" id="IPR036691">
    <property type="entry name" value="Endo/exonu/phosph_ase_sf"/>
</dbReference>
<reference evidence="3" key="1">
    <citation type="journal article" date="2010" name="Science">
        <title>Plasticity of animal genome architecture unmasked by rapid evolution of a pelagic tunicate.</title>
        <authorList>
            <person name="Denoeud F."/>
            <person name="Henriet S."/>
            <person name="Mungpakdee S."/>
            <person name="Aury J.M."/>
            <person name="Da Silva C."/>
            <person name="Brinkmann H."/>
            <person name="Mikhaleva J."/>
            <person name="Olsen L.C."/>
            <person name="Jubin C."/>
            <person name="Canestro C."/>
            <person name="Bouquet J.M."/>
            <person name="Danks G."/>
            <person name="Poulain J."/>
            <person name="Campsteijn C."/>
            <person name="Adamski M."/>
            <person name="Cross I."/>
            <person name="Yadetie F."/>
            <person name="Muffato M."/>
            <person name="Louis A."/>
            <person name="Butcher S."/>
            <person name="Tsagkogeorga G."/>
            <person name="Konrad A."/>
            <person name="Singh S."/>
            <person name="Jensen M.F."/>
            <person name="Cong E.H."/>
            <person name="Eikeseth-Otteraa H."/>
            <person name="Noel B."/>
            <person name="Anthouard V."/>
            <person name="Porcel B.M."/>
            <person name="Kachouri-Lafond R."/>
            <person name="Nishino A."/>
            <person name="Ugolini M."/>
            <person name="Chourrout P."/>
            <person name="Nishida H."/>
            <person name="Aasland R."/>
            <person name="Huzurbazar S."/>
            <person name="Westhof E."/>
            <person name="Delsuc F."/>
            <person name="Lehrach H."/>
            <person name="Reinhardt R."/>
            <person name="Weissenbach J."/>
            <person name="Roy S.W."/>
            <person name="Artiguenave F."/>
            <person name="Postlethwait J.H."/>
            <person name="Manak J.R."/>
            <person name="Thompson E.M."/>
            <person name="Jaillon O."/>
            <person name="Du Pasquier L."/>
            <person name="Boudinot P."/>
            <person name="Liberles D.A."/>
            <person name="Volff J.N."/>
            <person name="Philippe H."/>
            <person name="Lenhard B."/>
            <person name="Roest Crollius H."/>
            <person name="Wincker P."/>
            <person name="Chourrout D."/>
        </authorList>
    </citation>
    <scope>NUCLEOTIDE SEQUENCE [LARGE SCALE GENOMIC DNA]</scope>
</reference>
<feature type="compositionally biased region" description="Polar residues" evidence="1">
    <location>
        <begin position="489"/>
        <end position="498"/>
    </location>
</feature>
<feature type="compositionally biased region" description="Basic and acidic residues" evidence="1">
    <location>
        <begin position="499"/>
        <end position="510"/>
    </location>
</feature>
<dbReference type="EMBL" id="FN654296">
    <property type="protein sequence ID" value="CBY31222.1"/>
    <property type="molecule type" value="Genomic_DNA"/>
</dbReference>
<protein>
    <recommendedName>
        <fullName evidence="2">Reverse transcriptase domain-containing protein</fullName>
    </recommendedName>
</protein>
<organism evidence="3">
    <name type="scientific">Oikopleura dioica</name>
    <name type="common">Tunicate</name>
    <dbReference type="NCBI Taxonomy" id="34765"/>
    <lineage>
        <taxon>Eukaryota</taxon>
        <taxon>Metazoa</taxon>
        <taxon>Chordata</taxon>
        <taxon>Tunicata</taxon>
        <taxon>Appendicularia</taxon>
        <taxon>Copelata</taxon>
        <taxon>Oikopleuridae</taxon>
        <taxon>Oikopleura</taxon>
    </lineage>
</organism>